<dbReference type="InterPro" id="IPR001461">
    <property type="entry name" value="Aspartic_peptidase_A1"/>
</dbReference>
<feature type="compositionally biased region" description="Basic residues" evidence="3">
    <location>
        <begin position="703"/>
        <end position="712"/>
    </location>
</feature>
<dbReference type="Pfam" id="PF20235">
    <property type="entry name" value="PIR2-like_helical"/>
    <property type="match status" value="2"/>
</dbReference>
<comment type="similarity">
    <text evidence="1">Belongs to the peptidase A1 family.</text>
</comment>
<dbReference type="PANTHER" id="PTHR47965">
    <property type="entry name" value="ASPARTYL PROTEASE-RELATED"/>
    <property type="match status" value="1"/>
</dbReference>
<dbReference type="InterPro" id="IPR033121">
    <property type="entry name" value="PEPTIDASE_A1"/>
</dbReference>
<dbReference type="PROSITE" id="PS51767">
    <property type="entry name" value="PEPTIDASE_A1"/>
    <property type="match status" value="2"/>
</dbReference>
<dbReference type="PANTHER" id="PTHR47965:SF17">
    <property type="entry name" value="OS01G0936900 PROTEIN"/>
    <property type="match status" value="1"/>
</dbReference>
<sequence>MSEPSPVEPTDSDQVSGFLVYVRSSNYVRASEPIKLLPAATPPCMSNPTLRQASSTKAMYSSEALPPPVDHRRHAGVREAPGLPVSCVHDGSALLSDAALREALLQRISGHFEAAFKLLPVAEHPELLECLKFGAGLGLGLLEPVSNIVAYAVMGHRWMRKCIIHTRRFRRAGREDPDPVAEAEAAAEAASKGGDTTRWLDLARRSVESLVFFLGGHYFRHLSTSQALMYLYLADADLVVAMGLVETDLANACGRTGKSMCSAALATTMQKPPQAEDFVHRRFDAAVAARFQPGLGKNPVTAGPTGSLRELFHFLTGEPEEEKKDYYYYDDDEDETLAAGKEEEAERPKVTVCDLRRRKYGIDRIVLSPQLTGVRVPRPVEGKEPYCAYEETLRNILLDAMHICYLQAFARLADPGVVAAMHIPIVRSGFCFGPLDDPVDNILVNAVWFKTAYPSQCPPAYGDRLIYDERLAILSARSLDAAVAYLCARFADTLSRHDATLLLYRAGGGGGCHVSRASELAELAGHAPRNNNDGAIRAAVRATGGDAEEARRMANFLHVLSLEAKARILARLRQPRPLGIDDLDDIAGAFALDFYFPLDDGLLPDEKPAHHVEHTLTGRWREQGKRPRQPSSRGCRVLALTGRQREHREPRRGGGGRERCGERAEIERSSRQHGEKVKNREGDREEQQRDREEQQADGEKRDRHSSRQRRGTWRRDRGEGRHYGRRAVASACVVMFSDDTSRRRCFQRKDPTTSLYTITIKHGDHPLVVDLSGPLLWSRCPTEHRTIPCHSNTCQTFDTNIPLSTCTLTAAHTQCDPNDPCPTYPLDPIDGYCEVTDATTFTLSANATDGKNPLFPVTFMALGACSTDMLFAKSYPVDSWGLAGMSRLPQSLPTQVTSNFKVPNQFALCLPRSGATGAVIFGGGPFHLMASSPTSGDLTESLRQNQIPLLKHNKNGGYYIHVNGINVNNEPVAFPSGSFDLNPDSYWEGGGVILSTALPDQYGAGMVASYTTLRSDIYHPLFDAFAAATSGIPRAPAVEPFKMCYQASALGVNRLGYAVANIELLLDNGRTWLIPGGSSLVKVDDNTVCFAFLELNTLPRVPGSPAVFLGGYQLEDYLLLFDLDKETFSFSGPLAGISTSCSNFNFTIAKKTSPIVFTCMNDLKSTPRNTLFLFALQDACLIDCEPNNDTCGVMLRTHGSGFGSKWNDKARALTWGLHVNIFLLPFSPADGPLSHPPLSPAMSRATMAALHSFPCSPSRIHLRELDDELALDYGLAKKLGDPHDRTGTGVMTAHELDAAGTSLYACALASARAIMVSDDYTSRRRRPRLNKDPTTTLYTITIKHGILPLVVDLSGPLYWSRCPPVHRTIPCHSDVCQTFNQGIPPGTCTFTEAHLKCANPNDPCPTYPENPITGECAITDATTFTLSANATDGKNPLFPVTFMLLGACSIEVLFTDSLPVNTWGVAGMSRLPQSLPTQVALMFKVAKQFALCLPRSGGTGAAIFGGGPFHLMASPATSIDLTEDLRQNQIPFLKYFNNGGYYLHVTGINVNGEPVPFPPGTFDLNAGTGEGGVMLSTTLTQKYAGEVATYTTLRSDIYHALFNAFDAATSGIPRAPAVHPFEMCYQSSALGVTRLGYAVANIELLLDNGRTWLIPGGSSLVQVNDQTVCFAFLEMTTVSRVPGSPAVLFGGYQFEDYLLFFDLDKETFSFSGPLAGIRTSCSNFNFTM</sequence>
<evidence type="ECO:0000256" key="3">
    <source>
        <dbReference type="SAM" id="MobiDB-lite"/>
    </source>
</evidence>
<feature type="compositionally biased region" description="Basic and acidic residues" evidence="3">
    <location>
        <begin position="643"/>
        <end position="702"/>
    </location>
</feature>
<dbReference type="InterPro" id="IPR021109">
    <property type="entry name" value="Peptidase_aspartic_dom_sf"/>
</dbReference>
<protein>
    <recommendedName>
        <fullName evidence="4">Peptidase A1 domain-containing protein</fullName>
    </recommendedName>
</protein>
<feature type="compositionally biased region" description="Basic and acidic residues" evidence="3">
    <location>
        <begin position="614"/>
        <end position="625"/>
    </location>
</feature>
<dbReference type="InterPro" id="IPR032799">
    <property type="entry name" value="TAXi_C"/>
</dbReference>
<accession>A0A835ATF3</accession>
<evidence type="ECO:0000256" key="2">
    <source>
        <dbReference type="ARBA" id="ARBA00022729"/>
    </source>
</evidence>
<keyword evidence="6" id="KW-1185">Reference proteome</keyword>
<keyword evidence="2" id="KW-0732">Signal</keyword>
<dbReference type="InterPro" id="IPR046527">
    <property type="entry name" value="PIR2-like_helical"/>
</dbReference>
<dbReference type="InterPro" id="IPR032861">
    <property type="entry name" value="TAXi_N"/>
</dbReference>
<evidence type="ECO:0000256" key="1">
    <source>
        <dbReference type="ARBA" id="ARBA00007447"/>
    </source>
</evidence>
<dbReference type="Pfam" id="PF14541">
    <property type="entry name" value="TAXi_C"/>
    <property type="match status" value="2"/>
</dbReference>
<dbReference type="SUPFAM" id="SSF50630">
    <property type="entry name" value="Acid proteases"/>
    <property type="match status" value="2"/>
</dbReference>
<evidence type="ECO:0000313" key="5">
    <source>
        <dbReference type="EMBL" id="KAF8667619.1"/>
    </source>
</evidence>
<dbReference type="Pfam" id="PF14543">
    <property type="entry name" value="TAXi_N"/>
    <property type="match status" value="2"/>
</dbReference>
<feature type="region of interest" description="Disordered" evidence="3">
    <location>
        <begin position="614"/>
        <end position="718"/>
    </location>
</feature>
<dbReference type="Gene3D" id="2.40.70.10">
    <property type="entry name" value="Acid Proteases"/>
    <property type="match status" value="4"/>
</dbReference>
<proteinExistence type="inferred from homology"/>
<comment type="caution">
    <text evidence="5">The sequence shown here is derived from an EMBL/GenBank/DDBJ whole genome shotgun (WGS) entry which is preliminary data.</text>
</comment>
<dbReference type="InterPro" id="IPR033868">
    <property type="entry name" value="Xylanase_inhibitor_I-like"/>
</dbReference>
<dbReference type="GO" id="GO:0004190">
    <property type="term" value="F:aspartic-type endopeptidase activity"/>
    <property type="evidence" value="ECO:0007669"/>
    <property type="project" value="InterPro"/>
</dbReference>
<dbReference type="OrthoDB" id="1258937at2759"/>
<feature type="domain" description="Peptidase A1" evidence="4">
    <location>
        <begin position="752"/>
        <end position="1131"/>
    </location>
</feature>
<organism evidence="5 6">
    <name type="scientific">Digitaria exilis</name>
    <dbReference type="NCBI Taxonomy" id="1010633"/>
    <lineage>
        <taxon>Eukaryota</taxon>
        <taxon>Viridiplantae</taxon>
        <taxon>Streptophyta</taxon>
        <taxon>Embryophyta</taxon>
        <taxon>Tracheophyta</taxon>
        <taxon>Spermatophyta</taxon>
        <taxon>Magnoliopsida</taxon>
        <taxon>Liliopsida</taxon>
        <taxon>Poales</taxon>
        <taxon>Poaceae</taxon>
        <taxon>PACMAD clade</taxon>
        <taxon>Panicoideae</taxon>
        <taxon>Panicodae</taxon>
        <taxon>Paniceae</taxon>
        <taxon>Anthephorinae</taxon>
        <taxon>Digitaria</taxon>
    </lineage>
</organism>
<gene>
    <name evidence="5" type="ORF">HU200_052823</name>
</gene>
<dbReference type="GO" id="GO:0006508">
    <property type="term" value="P:proteolysis"/>
    <property type="evidence" value="ECO:0007669"/>
    <property type="project" value="InterPro"/>
</dbReference>
<evidence type="ECO:0000259" key="4">
    <source>
        <dbReference type="PROSITE" id="PS51767"/>
    </source>
</evidence>
<dbReference type="Proteomes" id="UP000636709">
    <property type="component" value="Unassembled WGS sequence"/>
</dbReference>
<dbReference type="CDD" id="cd05489">
    <property type="entry name" value="xylanase_inhibitor_I_like"/>
    <property type="match status" value="1"/>
</dbReference>
<name>A0A835ATF3_9POAL</name>
<evidence type="ECO:0000313" key="6">
    <source>
        <dbReference type="Proteomes" id="UP000636709"/>
    </source>
</evidence>
<feature type="domain" description="Peptidase A1" evidence="4">
    <location>
        <begin position="1334"/>
        <end position="1711"/>
    </location>
</feature>
<reference evidence="5" key="1">
    <citation type="submission" date="2020-07" db="EMBL/GenBank/DDBJ databases">
        <title>Genome sequence and genetic diversity analysis of an under-domesticated orphan crop, white fonio (Digitaria exilis).</title>
        <authorList>
            <person name="Bennetzen J.L."/>
            <person name="Chen S."/>
            <person name="Ma X."/>
            <person name="Wang X."/>
            <person name="Yssel A.E.J."/>
            <person name="Chaluvadi S.R."/>
            <person name="Johnson M."/>
            <person name="Gangashetty P."/>
            <person name="Hamidou F."/>
            <person name="Sanogo M.D."/>
            <person name="Zwaenepoel A."/>
            <person name="Wallace J."/>
            <person name="Van De Peer Y."/>
            <person name="Van Deynze A."/>
        </authorList>
    </citation>
    <scope>NUCLEOTIDE SEQUENCE</scope>
    <source>
        <tissue evidence="5">Leaves</tissue>
    </source>
</reference>
<dbReference type="EMBL" id="JACEFO010002299">
    <property type="protein sequence ID" value="KAF8667619.1"/>
    <property type="molecule type" value="Genomic_DNA"/>
</dbReference>